<organism evidence="2 3">
    <name type="scientific">Clostridium cadaveris</name>
    <dbReference type="NCBI Taxonomy" id="1529"/>
    <lineage>
        <taxon>Bacteria</taxon>
        <taxon>Bacillati</taxon>
        <taxon>Bacillota</taxon>
        <taxon>Clostridia</taxon>
        <taxon>Eubacteriales</taxon>
        <taxon>Clostridiaceae</taxon>
        <taxon>Clostridium</taxon>
    </lineage>
</organism>
<dbReference type="EMBL" id="QAMZ01000041">
    <property type="protein sequence ID" value="PWL53204.1"/>
    <property type="molecule type" value="Genomic_DNA"/>
</dbReference>
<gene>
    <name evidence="2" type="ORF">DBY38_08545</name>
</gene>
<reference evidence="2 3" key="1">
    <citation type="submission" date="2018-03" db="EMBL/GenBank/DDBJ databases">
        <title>The uncultured portion of the human microbiome is neutrally assembled.</title>
        <authorList>
            <person name="Jeraldo P."/>
            <person name="Boardman L."/>
            <person name="White B.A."/>
            <person name="Nelson H."/>
            <person name="Goldenfeld N."/>
            <person name="Chia N."/>
        </authorList>
    </citation>
    <scope>NUCLEOTIDE SEQUENCE [LARGE SCALE GENOMIC DNA]</scope>
    <source>
        <strain evidence="2">CIM:MAG 903</strain>
    </source>
</reference>
<dbReference type="AlphaFoldDB" id="A0A316M4P5"/>
<evidence type="ECO:0000313" key="2">
    <source>
        <dbReference type="EMBL" id="PWL53204.1"/>
    </source>
</evidence>
<protein>
    <submittedName>
        <fullName evidence="2">Uncharacterized protein</fullName>
    </submittedName>
</protein>
<evidence type="ECO:0000313" key="3">
    <source>
        <dbReference type="Proteomes" id="UP000246114"/>
    </source>
</evidence>
<name>A0A316M4P5_9CLOT</name>
<feature type="coiled-coil region" evidence="1">
    <location>
        <begin position="278"/>
        <end position="305"/>
    </location>
</feature>
<accession>A0A316M4P5</accession>
<sequence>MDNFIKLPNQLIWSYKEDEYTLMDTIGDKVLYILPYLDLMTNRLNMCNFSLEDMIVNADYKVDTHKNKSVDKFKCALQELQLREIIYTNTDFNNVKPKEMISCMLNIPFKKKDDDDTEFFTITHDNFLKILSDDSKLDKITLIKIYFYINARLSRRIEEDIDFKHYVGGKSNSFYGTYDTICKDLKITDTVLTKYLKRLQELELVFFDNIGLLQDLLEGTIYTANNVYVIDKKELEQALKESKLYYKECSNIVILGKKSKEETKKIIGLHGKIKQEKNKKNKNNVDKLEKKLKQLSKKNDNRIGERHNVADQIDESIENLPNKNVWGEDNPFVVDSRPNVEPLKDNTRIINVKQTVTQNRTSVPTSTVEDTTKIRKEITNMCKIIKEWDSSADLLSISTVKLDTLKNCNIAYNNFKEFIETNIEP</sequence>
<comment type="caution">
    <text evidence="2">The sequence shown here is derived from an EMBL/GenBank/DDBJ whole genome shotgun (WGS) entry which is preliminary data.</text>
</comment>
<evidence type="ECO:0000256" key="1">
    <source>
        <dbReference type="SAM" id="Coils"/>
    </source>
</evidence>
<keyword evidence="1" id="KW-0175">Coiled coil</keyword>
<proteinExistence type="predicted"/>
<dbReference type="Proteomes" id="UP000246114">
    <property type="component" value="Unassembled WGS sequence"/>
</dbReference>